<evidence type="ECO:0000256" key="1">
    <source>
        <dbReference type="ARBA" id="ARBA00084104"/>
    </source>
</evidence>
<dbReference type="EMBL" id="KN122011">
    <property type="protein sequence ID" value="KFO34205.1"/>
    <property type="molecule type" value="Genomic_DNA"/>
</dbReference>
<gene>
    <name evidence="3" type="ORF">H920_04391</name>
</gene>
<feature type="domain" description="MAGE" evidence="2">
    <location>
        <begin position="434"/>
        <end position="509"/>
    </location>
</feature>
<keyword evidence="1" id="KW-0825">Tumor antigen</keyword>
<dbReference type="PANTHER" id="PTHR11736:SF145">
    <property type="entry name" value="MELANOMA-ASSOCIATED ANTIGEN B16"/>
    <property type="match status" value="1"/>
</dbReference>
<evidence type="ECO:0000313" key="4">
    <source>
        <dbReference type="Proteomes" id="UP000028990"/>
    </source>
</evidence>
<dbReference type="SMART" id="SM01373">
    <property type="entry name" value="MAGE"/>
    <property type="match status" value="2"/>
</dbReference>
<name>A0A091DVC2_FUKDA</name>
<keyword evidence="4" id="KW-1185">Reference proteome</keyword>
<dbReference type="Pfam" id="PF12440">
    <property type="entry name" value="MAGE_N"/>
    <property type="match status" value="1"/>
</dbReference>
<reference evidence="3 4" key="1">
    <citation type="submission" date="2013-11" db="EMBL/GenBank/DDBJ databases">
        <title>The Damaraland mole rat (Fukomys damarensis) genome and evolution of African mole rats.</title>
        <authorList>
            <person name="Gladyshev V.N."/>
            <person name="Fang X."/>
        </authorList>
    </citation>
    <scope>NUCLEOTIDE SEQUENCE [LARGE SCALE GENOMIC DNA]</scope>
    <source>
        <tissue evidence="3">Liver</tissue>
    </source>
</reference>
<dbReference type="InterPro" id="IPR041899">
    <property type="entry name" value="MAGE_WH2"/>
</dbReference>
<dbReference type="PROSITE" id="PS50838">
    <property type="entry name" value="MAGE"/>
    <property type="match status" value="2"/>
</dbReference>
<protein>
    <submittedName>
        <fullName evidence="3">Melanoma-associated antigen B16</fullName>
    </submittedName>
</protein>
<dbReference type="InterPro" id="IPR021072">
    <property type="entry name" value="MAGE_N"/>
</dbReference>
<dbReference type="Proteomes" id="UP000028990">
    <property type="component" value="Unassembled WGS sequence"/>
</dbReference>
<feature type="domain" description="MAGE" evidence="2">
    <location>
        <begin position="186"/>
        <end position="390"/>
    </location>
</feature>
<dbReference type="PANTHER" id="PTHR11736">
    <property type="entry name" value="MELANOMA-ASSOCIATED ANTIGEN MAGE ANTIGEN"/>
    <property type="match status" value="1"/>
</dbReference>
<dbReference type="GO" id="GO:0000122">
    <property type="term" value="P:negative regulation of transcription by RNA polymerase II"/>
    <property type="evidence" value="ECO:0007669"/>
    <property type="project" value="TreeGrafter"/>
</dbReference>
<dbReference type="eggNOG" id="KOG4562">
    <property type="taxonomic scope" value="Eukaryota"/>
</dbReference>
<sequence length="509" mass="56640">MLKAQTTILTFQLHLLVKMDVEGKKAELLARSSSRCQRSEGFSVRVHDQDHPTENLQVLEEFKGVILHCSLCGLSTLLPFTHIVMSQYQANLEDEDLPRGSEAEGLKTAQVCSAEEEKFAASSQPLVPSSLKEAPMAETPNTSEGLQHFCLSLSNSVEAVSSQGNEQISSTRQAAAAPGNVPRSAVDEKVSFLVSFMLLKYQMKEPIRKADMLKIIVQEDEAQEDEAHFAQILLRACERMEMIFGLDVKEVDPISHCYGVFIKLGLTYDGMRSGEEGMPKTGLLMLVLGVIFMKGNRAPEEEMWKALNLAGMYSGKNHFLFGEPGKVITKEFVQEKYVEYRLVANSDPPQYEFLWGPRAYAETSKMKVLEFLAKVLGVDPANTEIICFKAELLAESSADSSLSVSTECLPMLMCDITVLRQAGASSQSSSDVEVVSLIGRCATEEEVWEALNPTELYAGQEHVLYGEPRELITKDFVKHKYLEYQQVVNRDPVQYALLWDPEPMGKPVG</sequence>
<dbReference type="InterPro" id="IPR002190">
    <property type="entry name" value="MHD_dom"/>
</dbReference>
<dbReference type="FunFam" id="1.10.10.1200:FF:000007">
    <property type="entry name" value="Melanoma-associated antigen C2"/>
    <property type="match status" value="1"/>
</dbReference>
<dbReference type="Gene3D" id="1.10.10.1200">
    <property type="entry name" value="MAGE homology domain, winged helix WH1 motif"/>
    <property type="match status" value="1"/>
</dbReference>
<dbReference type="Gene3D" id="1.10.10.1210">
    <property type="entry name" value="MAGE homology domain, winged helix WH2 motif"/>
    <property type="match status" value="2"/>
</dbReference>
<dbReference type="InterPro" id="IPR041898">
    <property type="entry name" value="MAGE_WH1"/>
</dbReference>
<organism evidence="3 4">
    <name type="scientific">Fukomys damarensis</name>
    <name type="common">Damaraland mole rat</name>
    <name type="synonym">Cryptomys damarensis</name>
    <dbReference type="NCBI Taxonomy" id="885580"/>
    <lineage>
        <taxon>Eukaryota</taxon>
        <taxon>Metazoa</taxon>
        <taxon>Chordata</taxon>
        <taxon>Craniata</taxon>
        <taxon>Vertebrata</taxon>
        <taxon>Euteleostomi</taxon>
        <taxon>Mammalia</taxon>
        <taxon>Eutheria</taxon>
        <taxon>Euarchontoglires</taxon>
        <taxon>Glires</taxon>
        <taxon>Rodentia</taxon>
        <taxon>Hystricomorpha</taxon>
        <taxon>Bathyergidae</taxon>
        <taxon>Fukomys</taxon>
    </lineage>
</organism>
<dbReference type="Pfam" id="PF01454">
    <property type="entry name" value="MAGE"/>
    <property type="match status" value="1"/>
</dbReference>
<dbReference type="FunFam" id="1.10.10.1210:FF:000001">
    <property type="entry name" value="melanoma-associated antigen D1"/>
    <property type="match status" value="1"/>
</dbReference>
<accession>A0A091DVC2</accession>
<proteinExistence type="predicted"/>
<dbReference type="InterPro" id="IPR037445">
    <property type="entry name" value="MAGE"/>
</dbReference>
<dbReference type="AlphaFoldDB" id="A0A091DVC2"/>
<evidence type="ECO:0000259" key="2">
    <source>
        <dbReference type="PROSITE" id="PS50838"/>
    </source>
</evidence>
<evidence type="ECO:0000313" key="3">
    <source>
        <dbReference type="EMBL" id="KFO34205.1"/>
    </source>
</evidence>
<dbReference type="GO" id="GO:0005634">
    <property type="term" value="C:nucleus"/>
    <property type="evidence" value="ECO:0007669"/>
    <property type="project" value="TreeGrafter"/>
</dbReference>
<dbReference type="SMART" id="SM01392">
    <property type="entry name" value="MAGE_N"/>
    <property type="match status" value="1"/>
</dbReference>